<dbReference type="Proteomes" id="UP000790709">
    <property type="component" value="Unassembled WGS sequence"/>
</dbReference>
<sequence>MTAVFSTRSLSASTSALGHPFTFLTPASLSSSRGPDRPAPRRPRAHLRHFSCTPRRLAAAKSHYEVLSVPSSATKAQIKASFYQLSKKYHPDVAKDPGSRGKFHAVSEAYGVLGDDRKRREYDRTFKRPPAHAQHPQATTTRPSSQPGYSRTNPWQSHSRTRNPKSDPQHPHAAYDHPWERNRDGKYTYYRPPPGSYSNKSYTWSHTDPFSSPHVQRATGRSSAGHRPDASSGAGTSSASSSGPDVSEASERGTAAGAEKRHRPERQPSDEDAAASESVLMRAFAVTGLLSLILALSQLGGAPWGTAHA</sequence>
<dbReference type="EMBL" id="MU266413">
    <property type="protein sequence ID" value="KAH7924919.1"/>
    <property type="molecule type" value="Genomic_DNA"/>
</dbReference>
<evidence type="ECO:0000313" key="2">
    <source>
        <dbReference type="Proteomes" id="UP000790709"/>
    </source>
</evidence>
<gene>
    <name evidence="1" type="ORF">BV22DRAFT_1034619</name>
</gene>
<organism evidence="1 2">
    <name type="scientific">Leucogyrophana mollusca</name>
    <dbReference type="NCBI Taxonomy" id="85980"/>
    <lineage>
        <taxon>Eukaryota</taxon>
        <taxon>Fungi</taxon>
        <taxon>Dikarya</taxon>
        <taxon>Basidiomycota</taxon>
        <taxon>Agaricomycotina</taxon>
        <taxon>Agaricomycetes</taxon>
        <taxon>Agaricomycetidae</taxon>
        <taxon>Boletales</taxon>
        <taxon>Boletales incertae sedis</taxon>
        <taxon>Leucogyrophana</taxon>
    </lineage>
</organism>
<accession>A0ACB8BHZ5</accession>
<comment type="caution">
    <text evidence="1">The sequence shown here is derived from an EMBL/GenBank/DDBJ whole genome shotgun (WGS) entry which is preliminary data.</text>
</comment>
<protein>
    <submittedName>
        <fullName evidence="1">DnaJ-domain-containing protein</fullName>
    </submittedName>
</protein>
<name>A0ACB8BHZ5_9AGAM</name>
<keyword evidence="2" id="KW-1185">Reference proteome</keyword>
<evidence type="ECO:0000313" key="1">
    <source>
        <dbReference type="EMBL" id="KAH7924919.1"/>
    </source>
</evidence>
<reference evidence="1" key="1">
    <citation type="journal article" date="2021" name="New Phytol.">
        <title>Evolutionary innovations through gain and loss of genes in the ectomycorrhizal Boletales.</title>
        <authorList>
            <person name="Wu G."/>
            <person name="Miyauchi S."/>
            <person name="Morin E."/>
            <person name="Kuo A."/>
            <person name="Drula E."/>
            <person name="Varga T."/>
            <person name="Kohler A."/>
            <person name="Feng B."/>
            <person name="Cao Y."/>
            <person name="Lipzen A."/>
            <person name="Daum C."/>
            <person name="Hundley H."/>
            <person name="Pangilinan J."/>
            <person name="Johnson J."/>
            <person name="Barry K."/>
            <person name="LaButti K."/>
            <person name="Ng V."/>
            <person name="Ahrendt S."/>
            <person name="Min B."/>
            <person name="Choi I.G."/>
            <person name="Park H."/>
            <person name="Plett J.M."/>
            <person name="Magnuson J."/>
            <person name="Spatafora J.W."/>
            <person name="Nagy L.G."/>
            <person name="Henrissat B."/>
            <person name="Grigoriev I.V."/>
            <person name="Yang Z.L."/>
            <person name="Xu J."/>
            <person name="Martin F.M."/>
        </authorList>
    </citation>
    <scope>NUCLEOTIDE SEQUENCE</scope>
    <source>
        <strain evidence="1">KUC20120723A-06</strain>
    </source>
</reference>
<proteinExistence type="predicted"/>